<dbReference type="RefSeq" id="WP_051612202.1">
    <property type="nucleotide sequence ID" value="NZ_ARYM01000002.1"/>
</dbReference>
<protein>
    <submittedName>
        <fullName evidence="4">Prolyl oligopeptidase</fullName>
    </submittedName>
</protein>
<accession>A0A062VCS9</accession>
<dbReference type="GO" id="GO:0004252">
    <property type="term" value="F:serine-type endopeptidase activity"/>
    <property type="evidence" value="ECO:0007669"/>
    <property type="project" value="TreeGrafter"/>
</dbReference>
<evidence type="ECO:0000256" key="1">
    <source>
        <dbReference type="ARBA" id="ARBA00022801"/>
    </source>
</evidence>
<dbReference type="Proteomes" id="UP000027100">
    <property type="component" value="Unassembled WGS sequence"/>
</dbReference>
<gene>
    <name evidence="4" type="ORF">HPO_02822</name>
</gene>
<feature type="chain" id="PRO_5001618896" evidence="2">
    <location>
        <begin position="26"/>
        <end position="673"/>
    </location>
</feature>
<sequence length="673" mass="73150">MIGSLPVRGLVLALAASLATPAALAKPIPIEDLARLPAMSSVSVSSDGKTMVALVGPSTGNDQDRAVVAAWDLTDLSKPPVTVAPDGRDSEFISVAALKNGKIQTVVRQPFTGRLQGCAEGSAIGSTRTWSVKVLLTDTSFKSFEEPFIDLGSTRNISKSTADCVRITARGSVVSTLPLDPDNVLINRISGTSFAREIGLLNVNTGAFRSTYRASGDTGADYIDPRDGEVMSQAGTDEKRNTFEQYTQLKTTKGGAFEQHDALTVDAVNRQVLSVIHRDEATGIYYILTNKFSDKSAIYTYDPVARKLSDEPVFLATDFDATGVVTSTAAHDFGKVLGYRYAADIQRTEWIDPEFGGIVLGLEQQLGAESVNILYRNDDFSLIIFSASGSQMPERYFLLRDRSQLEALGGERPWIDTADLSRTELVYYNARDGRKLPALLTPRQGWKEGDAPGKAIILPHGGPWARDFGGWDMSGWVPFLTSRGFTVLQPQYRGSVGWGLDLWRAGDGEFGYKAQDDKDDGAAWLVSEGYAAPGKMAMFGYSYGGYAAMAAATRKNSPYQCAIAGAGYAESAKINVGIDRGRFSRLAFGKGLSGRDVIKDVAQAEIPILVYHGDRDVRVPDTFGKAFYNAIRKHTKAKYLNVPDMPHSLPWTPDQQRLTLTEIEKFLTNDCGL</sequence>
<evidence type="ECO:0000256" key="2">
    <source>
        <dbReference type="SAM" id="SignalP"/>
    </source>
</evidence>
<dbReference type="EMBL" id="ARYM01000002">
    <property type="protein sequence ID" value="KDA00312.1"/>
    <property type="molecule type" value="Genomic_DNA"/>
</dbReference>
<evidence type="ECO:0000259" key="3">
    <source>
        <dbReference type="Pfam" id="PF00326"/>
    </source>
</evidence>
<dbReference type="PATRIC" id="fig|1280954.3.peg.577"/>
<keyword evidence="2" id="KW-0732">Signal</keyword>
<keyword evidence="1" id="KW-0378">Hydrolase</keyword>
<dbReference type="PANTHER" id="PTHR42776:SF27">
    <property type="entry name" value="DIPEPTIDYL PEPTIDASE FAMILY MEMBER 6"/>
    <property type="match status" value="1"/>
</dbReference>
<dbReference type="STRING" id="1280954.HPO_02822"/>
<feature type="signal peptide" evidence="2">
    <location>
        <begin position="1"/>
        <end position="25"/>
    </location>
</feature>
<evidence type="ECO:0000313" key="5">
    <source>
        <dbReference type="Proteomes" id="UP000027100"/>
    </source>
</evidence>
<dbReference type="OrthoDB" id="128799at2"/>
<dbReference type="SUPFAM" id="SSF53474">
    <property type="entry name" value="alpha/beta-Hydrolases"/>
    <property type="match status" value="1"/>
</dbReference>
<proteinExistence type="predicted"/>
<dbReference type="InterPro" id="IPR029058">
    <property type="entry name" value="AB_hydrolase_fold"/>
</dbReference>
<evidence type="ECO:0000313" key="4">
    <source>
        <dbReference type="EMBL" id="KDA00312.1"/>
    </source>
</evidence>
<dbReference type="GO" id="GO:0006508">
    <property type="term" value="P:proteolysis"/>
    <property type="evidence" value="ECO:0007669"/>
    <property type="project" value="InterPro"/>
</dbReference>
<name>A0A062VCS9_9PROT</name>
<organism evidence="4 5">
    <name type="scientific">Hyphomonas polymorpha PS728</name>
    <dbReference type="NCBI Taxonomy" id="1280954"/>
    <lineage>
        <taxon>Bacteria</taxon>
        <taxon>Pseudomonadati</taxon>
        <taxon>Pseudomonadota</taxon>
        <taxon>Alphaproteobacteria</taxon>
        <taxon>Hyphomonadales</taxon>
        <taxon>Hyphomonadaceae</taxon>
        <taxon>Hyphomonas</taxon>
    </lineage>
</organism>
<dbReference type="Pfam" id="PF00326">
    <property type="entry name" value="Peptidase_S9"/>
    <property type="match status" value="1"/>
</dbReference>
<dbReference type="PANTHER" id="PTHR42776">
    <property type="entry name" value="SERINE PEPTIDASE S9 FAMILY MEMBER"/>
    <property type="match status" value="1"/>
</dbReference>
<dbReference type="Gene3D" id="3.40.50.1820">
    <property type="entry name" value="alpha/beta hydrolase"/>
    <property type="match status" value="1"/>
</dbReference>
<feature type="domain" description="Peptidase S9 prolyl oligopeptidase catalytic" evidence="3">
    <location>
        <begin position="477"/>
        <end position="668"/>
    </location>
</feature>
<dbReference type="InterPro" id="IPR001375">
    <property type="entry name" value="Peptidase_S9_cat"/>
</dbReference>
<dbReference type="eggNOG" id="COG1506">
    <property type="taxonomic scope" value="Bacteria"/>
</dbReference>
<keyword evidence="5" id="KW-1185">Reference proteome</keyword>
<dbReference type="AlphaFoldDB" id="A0A062VCS9"/>
<comment type="caution">
    <text evidence="4">The sequence shown here is derived from an EMBL/GenBank/DDBJ whole genome shotgun (WGS) entry which is preliminary data.</text>
</comment>
<reference evidence="4 5" key="1">
    <citation type="journal article" date="2014" name="Antonie Van Leeuwenhoek">
        <title>Hyphomonas beringensis sp. nov. and Hyphomonas chukchiensis sp. nov., isolated from surface seawater of the Bering Sea and Chukchi Sea.</title>
        <authorList>
            <person name="Li C."/>
            <person name="Lai Q."/>
            <person name="Li G."/>
            <person name="Dong C."/>
            <person name="Wang J."/>
            <person name="Liao Y."/>
            <person name="Shao Z."/>
        </authorList>
    </citation>
    <scope>NUCLEOTIDE SEQUENCE [LARGE SCALE GENOMIC DNA]</scope>
    <source>
        <strain evidence="4 5">PS728</strain>
    </source>
</reference>